<feature type="signal peptide" evidence="1">
    <location>
        <begin position="1"/>
        <end position="18"/>
    </location>
</feature>
<evidence type="ECO:0008006" key="4">
    <source>
        <dbReference type="Google" id="ProtNLM"/>
    </source>
</evidence>
<keyword evidence="1" id="KW-0732">Signal</keyword>
<dbReference type="Proteomes" id="UP000319700">
    <property type="component" value="Unassembled WGS sequence"/>
</dbReference>
<dbReference type="OrthoDB" id="1331096at2"/>
<organism evidence="2 3">
    <name type="scientific">Flavobacterium pectinovorum</name>
    <dbReference type="NCBI Taxonomy" id="29533"/>
    <lineage>
        <taxon>Bacteria</taxon>
        <taxon>Pseudomonadati</taxon>
        <taxon>Bacteroidota</taxon>
        <taxon>Flavobacteriia</taxon>
        <taxon>Flavobacteriales</taxon>
        <taxon>Flavobacteriaceae</taxon>
        <taxon>Flavobacterium</taxon>
    </lineage>
</organism>
<evidence type="ECO:0000313" key="3">
    <source>
        <dbReference type="Proteomes" id="UP000319700"/>
    </source>
</evidence>
<dbReference type="EMBL" id="RCZH01000014">
    <property type="protein sequence ID" value="TPG36357.1"/>
    <property type="molecule type" value="Genomic_DNA"/>
</dbReference>
<feature type="chain" id="PRO_5021416894" description="DUF4221 domain-containing protein" evidence="1">
    <location>
        <begin position="19"/>
        <end position="482"/>
    </location>
</feature>
<dbReference type="RefSeq" id="WP_140510374.1">
    <property type="nucleotide sequence ID" value="NZ_RCZH01000014.1"/>
</dbReference>
<reference evidence="2 3" key="1">
    <citation type="journal article" date="2019" name="Environ. Microbiol.">
        <title>Species interactions and distinct microbial communities in high Arctic permafrost affected cryosols are associated with the CH4 and CO2 gas fluxes.</title>
        <authorList>
            <person name="Altshuler I."/>
            <person name="Hamel J."/>
            <person name="Turney S."/>
            <person name="Magnuson E."/>
            <person name="Levesque R."/>
            <person name="Greer C."/>
            <person name="Whyte L.G."/>
        </authorList>
    </citation>
    <scope>NUCLEOTIDE SEQUENCE [LARGE SCALE GENOMIC DNA]</scope>
    <source>
        <strain evidence="2 3">42</strain>
    </source>
</reference>
<evidence type="ECO:0000256" key="1">
    <source>
        <dbReference type="SAM" id="SignalP"/>
    </source>
</evidence>
<accession>A0A502EFY1</accession>
<name>A0A502EFY1_9FLAO</name>
<dbReference type="AlphaFoldDB" id="A0A502EFY1"/>
<evidence type="ECO:0000313" key="2">
    <source>
        <dbReference type="EMBL" id="TPG36357.1"/>
    </source>
</evidence>
<gene>
    <name evidence="2" type="ORF">EAH81_19995</name>
</gene>
<proteinExistence type="predicted"/>
<sequence>MKKLLLLLLLICGSTLLSQTVLNSYPINLRNSGEYSQILNVENSKTHNVFAFIADDKNLTILQYNKVLFLTNELRTSRTNIEDKLIIGYSFDEDQNPTLYWSTEDFKSIVLIKYDMTNKAIKPLKFSFPYSKQYFIATFQKNNIFYILSKDSAEQTLTLYQFKDEAVEEKPLDFSTFTFQNRNTQPITFNQFIRDNPIEKIEVGDYNPLSRSIKKSKVYMLDNRLILTFDQNPAKTQIFDVNLETYEIKEKNFPQSMTETSRKLSNSFFLDDRLYQINTNPEELQLDIKDYNTGETIKNVKVSKNDTIKFKNSPLLLQIEDQKPKEIKKTSTFLKYLSALDFGISVFKNSQNAYITIGGITQQDRPYYSFYDDVQPFQINLSQYGQNQTAYFESILNSNSEFIQQRQEPFANDNIFYYLDTNKKIKLQNILTLDNFSILSYYDSAAKQFVMRKFTDGFIPDETTNPLIDKAVFSKSFRFDKP</sequence>
<keyword evidence="3" id="KW-1185">Reference proteome</keyword>
<protein>
    <recommendedName>
        <fullName evidence="4">DUF4221 domain-containing protein</fullName>
    </recommendedName>
</protein>
<comment type="caution">
    <text evidence="2">The sequence shown here is derived from an EMBL/GenBank/DDBJ whole genome shotgun (WGS) entry which is preliminary data.</text>
</comment>